<dbReference type="EMBL" id="MN740700">
    <property type="protein sequence ID" value="QHU08965.1"/>
    <property type="molecule type" value="Genomic_DNA"/>
</dbReference>
<sequence length="353" mass="40711">MSSKAIIGSDTIAQTLCFHANKKWNVPSIIMTNKTSHVKDFITEMKSPRIIMNTENSMKNIENLCKCLEPGDTLIDFGPHYFKDISPISLSFESKSINYVSGSLASNNNGINIMVSGPMKGFKNLFFFNEICHSMYYIDKNPEKCSYYTMIYNVMRQALFQGIYDIFAYSEQDNTKFSHILKQSNDSDVKGIILSNFNVVDNFDTDKRYERFRYEQGVLSPVINNSIETKNMNNYMKYINTSVPKNKYFSPYVAVNALRFFYACVFLEGISMYSHEKMDIPSVMKSINSATRISCPMNFYSTQQLYDVLELTHHDTRLFVNHCLCQNIPCPAIQSALNYFDSLKYLQIPIEEI</sequence>
<name>A0A6C0JT86_9ZZZZ</name>
<protein>
    <recommendedName>
        <fullName evidence="2">6-phosphogluconate dehydrogenase NADP-binding domain-containing protein</fullName>
    </recommendedName>
</protein>
<reference evidence="1" key="1">
    <citation type="journal article" date="2020" name="Nature">
        <title>Giant virus diversity and host interactions through global metagenomics.</title>
        <authorList>
            <person name="Schulz F."/>
            <person name="Roux S."/>
            <person name="Paez-Espino D."/>
            <person name="Jungbluth S."/>
            <person name="Walsh D.A."/>
            <person name="Denef V.J."/>
            <person name="McMahon K.D."/>
            <person name="Konstantinidis K.T."/>
            <person name="Eloe-Fadrosh E.A."/>
            <person name="Kyrpides N.C."/>
            <person name="Woyke T."/>
        </authorList>
    </citation>
    <scope>NUCLEOTIDE SEQUENCE</scope>
    <source>
        <strain evidence="1">GVMAG-S-1064190-84</strain>
    </source>
</reference>
<accession>A0A6C0JT86</accession>
<organism evidence="1">
    <name type="scientific">viral metagenome</name>
    <dbReference type="NCBI Taxonomy" id="1070528"/>
    <lineage>
        <taxon>unclassified sequences</taxon>
        <taxon>metagenomes</taxon>
        <taxon>organismal metagenomes</taxon>
    </lineage>
</organism>
<evidence type="ECO:0008006" key="2">
    <source>
        <dbReference type="Google" id="ProtNLM"/>
    </source>
</evidence>
<evidence type="ECO:0000313" key="1">
    <source>
        <dbReference type="EMBL" id="QHU08965.1"/>
    </source>
</evidence>
<proteinExistence type="predicted"/>
<dbReference type="AlphaFoldDB" id="A0A6C0JT86"/>